<accession>A0A1A2RUQ3</accession>
<dbReference type="EMBL" id="LZJS01000133">
    <property type="protein sequence ID" value="OBH55708.1"/>
    <property type="molecule type" value="Genomic_DNA"/>
</dbReference>
<comment type="caution">
    <text evidence="1">The sequence shown here is derived from an EMBL/GenBank/DDBJ whole genome shotgun (WGS) entry which is preliminary data.</text>
</comment>
<evidence type="ECO:0000313" key="2">
    <source>
        <dbReference type="Proteomes" id="UP000093861"/>
    </source>
</evidence>
<reference evidence="1 2" key="1">
    <citation type="submission" date="2016-06" db="EMBL/GenBank/DDBJ databases">
        <authorList>
            <person name="Kjaerup R.B."/>
            <person name="Dalgaard T.S."/>
            <person name="Juul-Madsen H.R."/>
        </authorList>
    </citation>
    <scope>NUCLEOTIDE SEQUENCE [LARGE SCALE GENOMIC DNA]</scope>
    <source>
        <strain evidence="1 2">E2464</strain>
    </source>
</reference>
<name>A0A1A2RUQ3_9MYCO</name>
<protein>
    <submittedName>
        <fullName evidence="1">Uncharacterized protein</fullName>
    </submittedName>
</protein>
<evidence type="ECO:0000313" key="1">
    <source>
        <dbReference type="EMBL" id="OBH55708.1"/>
    </source>
</evidence>
<proteinExistence type="predicted"/>
<organism evidence="1 2">
    <name type="scientific">Mycobacterium colombiense</name>
    <dbReference type="NCBI Taxonomy" id="339268"/>
    <lineage>
        <taxon>Bacteria</taxon>
        <taxon>Bacillati</taxon>
        <taxon>Actinomycetota</taxon>
        <taxon>Actinomycetes</taxon>
        <taxon>Mycobacteriales</taxon>
        <taxon>Mycobacteriaceae</taxon>
        <taxon>Mycobacterium</taxon>
        <taxon>Mycobacterium avium complex (MAC)</taxon>
    </lineage>
</organism>
<dbReference type="AlphaFoldDB" id="A0A1A2RUQ3"/>
<dbReference type="Proteomes" id="UP000093861">
    <property type="component" value="Unassembled WGS sequence"/>
</dbReference>
<gene>
    <name evidence="1" type="ORF">A5685_09570</name>
</gene>
<sequence>MLATTARSAPQSMCQAEDQGPPHTFFTAASFAVTFSNADSNSESVWMGAGVTVNDERGVIADTAMAATAIAIRG</sequence>